<feature type="transmembrane region" description="Helical" evidence="1">
    <location>
        <begin position="21"/>
        <end position="41"/>
    </location>
</feature>
<dbReference type="NCBIfam" id="TIGR02046">
    <property type="entry name" value="sdhC_b558_fam"/>
    <property type="match status" value="1"/>
</dbReference>
<sequence>MSWFTQTIFSTSVGRKVIMALTGLFLCTFLAVHLAGNFQLLHNDGGEAFNLYTKFMTSNPLIKAISYVNFAFIFGHVVWGAYLTIQNKKARPVGYAYNDPGKTSSFSSRWMGVLGTMILIFLIIHLKDFKLAYMGLTHDLPMVTYTLENGDDVTVKNMYAEVVEEFHEPAVVAIYVLSMIALGFHLYHGFQSAFQTLGLRHPKYTPAIKAVGFVFWGLIPLGFAIIPIIFLFCR</sequence>
<dbReference type="InterPro" id="IPR011138">
    <property type="entry name" value="Cytochrome_b-558"/>
</dbReference>
<dbReference type="GO" id="GO:0008177">
    <property type="term" value="F:succinate dehydrogenase (quinone) activity"/>
    <property type="evidence" value="ECO:0007669"/>
    <property type="project" value="UniProtKB-EC"/>
</dbReference>
<feature type="transmembrane region" description="Helical" evidence="1">
    <location>
        <begin position="210"/>
        <end position="232"/>
    </location>
</feature>
<dbReference type="EC" id="1.3.5.1" evidence="2"/>
<organism evidence="2 3">
    <name type="scientific">Cytophaga hutchinsonii (strain ATCC 33406 / DSM 1761 / CIP 103989 / NBRC 15051 / NCIMB 9469 / D465)</name>
    <dbReference type="NCBI Taxonomy" id="269798"/>
    <lineage>
        <taxon>Bacteria</taxon>
        <taxon>Pseudomonadati</taxon>
        <taxon>Bacteroidota</taxon>
        <taxon>Cytophagia</taxon>
        <taxon>Cytophagales</taxon>
        <taxon>Cytophagaceae</taxon>
        <taxon>Cytophaga</taxon>
    </lineage>
</organism>
<dbReference type="CDD" id="cd03498">
    <property type="entry name" value="SQR_TypeB_2_TM"/>
    <property type="match status" value="1"/>
</dbReference>
<dbReference type="RefSeq" id="WP_011585840.1">
    <property type="nucleotide sequence ID" value="NC_008255.1"/>
</dbReference>
<dbReference type="Gene3D" id="1.20.1300.10">
    <property type="entry name" value="Fumarate reductase/succinate dehydrogenase, transmembrane subunit"/>
    <property type="match status" value="1"/>
</dbReference>
<accession>A0A6N4SU35</accession>
<proteinExistence type="predicted"/>
<keyword evidence="2" id="KW-0560">Oxidoreductase</keyword>
<dbReference type="EMBL" id="CP000383">
    <property type="protein sequence ID" value="ABG59726.1"/>
    <property type="molecule type" value="Genomic_DNA"/>
</dbReference>
<keyword evidence="1" id="KW-1133">Transmembrane helix</keyword>
<keyword evidence="1" id="KW-0472">Membrane</keyword>
<keyword evidence="1" id="KW-0812">Transmembrane</keyword>
<dbReference type="Proteomes" id="UP000001822">
    <property type="component" value="Chromosome"/>
</dbReference>
<gene>
    <name evidence="2" type="ordered locus">CHU_2472</name>
</gene>
<protein>
    <submittedName>
        <fullName evidence="2">Succinate dehydrogenase subunit C</fullName>
        <ecNumber evidence="2">1.3.5.1</ecNumber>
    </submittedName>
</protein>
<feature type="transmembrane region" description="Helical" evidence="1">
    <location>
        <begin position="170"/>
        <end position="190"/>
    </location>
</feature>
<name>A0A6N4SU35_CYTH3</name>
<dbReference type="OrthoDB" id="9802842at2"/>
<feature type="transmembrane region" description="Helical" evidence="1">
    <location>
        <begin position="106"/>
        <end position="126"/>
    </location>
</feature>
<dbReference type="SUPFAM" id="SSF81343">
    <property type="entry name" value="Fumarate reductase respiratory complex transmembrane subunits"/>
    <property type="match status" value="1"/>
</dbReference>
<reference evidence="2 3" key="1">
    <citation type="journal article" date="2007" name="Appl. Environ. Microbiol.">
        <title>Genome sequence of the cellulolytic gliding bacterium Cytophaga hutchinsonii.</title>
        <authorList>
            <person name="Xie G."/>
            <person name="Bruce D.C."/>
            <person name="Challacombe J.F."/>
            <person name="Chertkov O."/>
            <person name="Detter J.C."/>
            <person name="Gilna P."/>
            <person name="Han C.S."/>
            <person name="Lucas S."/>
            <person name="Misra M."/>
            <person name="Myers G.L."/>
            <person name="Richardson P."/>
            <person name="Tapia R."/>
            <person name="Thayer N."/>
            <person name="Thompson L.S."/>
            <person name="Brettin T.S."/>
            <person name="Henrissat B."/>
            <person name="Wilson D.B."/>
            <person name="McBride M.J."/>
        </authorList>
    </citation>
    <scope>NUCLEOTIDE SEQUENCE [LARGE SCALE GENOMIC DNA]</scope>
    <source>
        <strain evidence="3">ATCC 33406 / DSM 1761 / CIP 103989 / NBRC 15051 / NCIMB 9469 / D465</strain>
    </source>
</reference>
<dbReference type="AlphaFoldDB" id="A0A6N4SU35"/>
<dbReference type="InterPro" id="IPR034804">
    <property type="entry name" value="SQR/QFR_C/D"/>
</dbReference>
<evidence type="ECO:0000313" key="3">
    <source>
        <dbReference type="Proteomes" id="UP000001822"/>
    </source>
</evidence>
<feature type="transmembrane region" description="Helical" evidence="1">
    <location>
        <begin position="61"/>
        <end position="85"/>
    </location>
</feature>
<keyword evidence="3" id="KW-1185">Reference proteome</keyword>
<evidence type="ECO:0000256" key="1">
    <source>
        <dbReference type="SAM" id="Phobius"/>
    </source>
</evidence>
<dbReference type="KEGG" id="chu:CHU_2472"/>
<evidence type="ECO:0000313" key="2">
    <source>
        <dbReference type="EMBL" id="ABG59726.1"/>
    </source>
</evidence>
<dbReference type="GO" id="GO:0016020">
    <property type="term" value="C:membrane"/>
    <property type="evidence" value="ECO:0007669"/>
    <property type="project" value="InterPro"/>
</dbReference>